<gene>
    <name evidence="1" type="ORF">NX774_10400</name>
</gene>
<comment type="caution">
    <text evidence="1">The sequence shown here is derived from an EMBL/GenBank/DDBJ whole genome shotgun (WGS) entry which is preliminary data.</text>
</comment>
<dbReference type="Proteomes" id="UP001206126">
    <property type="component" value="Unassembled WGS sequence"/>
</dbReference>
<dbReference type="RefSeq" id="WP_258822100.1">
    <property type="nucleotide sequence ID" value="NZ_JANUHB010000002.1"/>
</dbReference>
<dbReference type="EMBL" id="JANUHB010000002">
    <property type="protein sequence ID" value="MCS0808329.1"/>
    <property type="molecule type" value="Genomic_DNA"/>
</dbReference>
<keyword evidence="2" id="KW-1185">Reference proteome</keyword>
<name>A0ABT2DAJ1_9BURK</name>
<organism evidence="1 2">
    <name type="scientific">Massilia agilis</name>
    <dbReference type="NCBI Taxonomy" id="1811226"/>
    <lineage>
        <taxon>Bacteria</taxon>
        <taxon>Pseudomonadati</taxon>
        <taxon>Pseudomonadota</taxon>
        <taxon>Betaproteobacteria</taxon>
        <taxon>Burkholderiales</taxon>
        <taxon>Oxalobacteraceae</taxon>
        <taxon>Telluria group</taxon>
        <taxon>Massilia</taxon>
    </lineage>
</organism>
<protein>
    <submittedName>
        <fullName evidence="1">Uncharacterized protein</fullName>
    </submittedName>
</protein>
<proteinExistence type="predicted"/>
<evidence type="ECO:0000313" key="2">
    <source>
        <dbReference type="Proteomes" id="UP001206126"/>
    </source>
</evidence>
<sequence>MAGNLDSAKSMLERAQVHSTTFKDAVMAFLDSDPFVQVNELDPESNEWVTKLKLVKAAPNDLNHIAADALVNMRSALDQAGYAVATAAGGKGRDTYFPFGDNEAEVRSRDRSGSKEIPKQIFDLMVSFKPYRGGDDFLWAMNKLCNGNKHRLLNAMASMSNSYRLSFVGNKGTGSYQLRIPRWDYTKNELELSRISPGKTDDYQIKMDVRTLVAFCEPEIVVGHPAEGVLNLLADKVGTIISAVDAEAIRIGLFK</sequence>
<evidence type="ECO:0000313" key="1">
    <source>
        <dbReference type="EMBL" id="MCS0808329.1"/>
    </source>
</evidence>
<accession>A0ABT2DAJ1</accession>
<reference evidence="1 2" key="1">
    <citation type="submission" date="2022-08" db="EMBL/GenBank/DDBJ databases">
        <title>Reclassification of Massilia species as members of the genera Telluria, Duganella, Pseudoduganella, Mokoshia gen. nov. and Zemynaea gen. nov. using orthogonal and non-orthogonal genome-based approaches.</title>
        <authorList>
            <person name="Bowman J.P."/>
        </authorList>
    </citation>
    <scope>NUCLEOTIDE SEQUENCE [LARGE SCALE GENOMIC DNA]</scope>
    <source>
        <strain evidence="1 2">JCM 31605</strain>
    </source>
</reference>